<name>A0A4Y7PVS7_9AGAM</name>
<dbReference type="AlphaFoldDB" id="A0A4Y7PVS7"/>
<feature type="signal peptide" evidence="2">
    <location>
        <begin position="1"/>
        <end position="21"/>
    </location>
</feature>
<keyword evidence="4" id="KW-1185">Reference proteome</keyword>
<organism evidence="3 4">
    <name type="scientific">Rickenella mellea</name>
    <dbReference type="NCBI Taxonomy" id="50990"/>
    <lineage>
        <taxon>Eukaryota</taxon>
        <taxon>Fungi</taxon>
        <taxon>Dikarya</taxon>
        <taxon>Basidiomycota</taxon>
        <taxon>Agaricomycotina</taxon>
        <taxon>Agaricomycetes</taxon>
        <taxon>Hymenochaetales</taxon>
        <taxon>Rickenellaceae</taxon>
        <taxon>Rickenella</taxon>
    </lineage>
</organism>
<evidence type="ECO:0000256" key="2">
    <source>
        <dbReference type="SAM" id="SignalP"/>
    </source>
</evidence>
<protein>
    <submittedName>
        <fullName evidence="3">Uncharacterized protein</fullName>
    </submittedName>
</protein>
<gene>
    <name evidence="3" type="ORF">BD410DRAFT_792123</name>
</gene>
<feature type="chain" id="PRO_5021426341" evidence="2">
    <location>
        <begin position="22"/>
        <end position="101"/>
    </location>
</feature>
<keyword evidence="2" id="KW-0732">Signal</keyword>
<proteinExistence type="predicted"/>
<evidence type="ECO:0000256" key="1">
    <source>
        <dbReference type="SAM" id="MobiDB-lite"/>
    </source>
</evidence>
<evidence type="ECO:0000313" key="3">
    <source>
        <dbReference type="EMBL" id="TDL19504.1"/>
    </source>
</evidence>
<dbReference type="Proteomes" id="UP000294933">
    <property type="component" value="Unassembled WGS sequence"/>
</dbReference>
<dbReference type="VEuPathDB" id="FungiDB:BD410DRAFT_792123"/>
<accession>A0A4Y7PVS7</accession>
<reference evidence="3 4" key="1">
    <citation type="submission" date="2018-06" db="EMBL/GenBank/DDBJ databases">
        <title>A transcriptomic atlas of mushroom development highlights an independent origin of complex multicellularity.</title>
        <authorList>
            <consortium name="DOE Joint Genome Institute"/>
            <person name="Krizsan K."/>
            <person name="Almasi E."/>
            <person name="Merenyi Z."/>
            <person name="Sahu N."/>
            <person name="Viragh M."/>
            <person name="Koszo T."/>
            <person name="Mondo S."/>
            <person name="Kiss B."/>
            <person name="Balint B."/>
            <person name="Kues U."/>
            <person name="Barry K."/>
            <person name="Hegedus J.C."/>
            <person name="Henrissat B."/>
            <person name="Johnson J."/>
            <person name="Lipzen A."/>
            <person name="Ohm R."/>
            <person name="Nagy I."/>
            <person name="Pangilinan J."/>
            <person name="Yan J."/>
            <person name="Xiong Y."/>
            <person name="Grigoriev I.V."/>
            <person name="Hibbett D.S."/>
            <person name="Nagy L.G."/>
        </authorList>
    </citation>
    <scope>NUCLEOTIDE SEQUENCE [LARGE SCALE GENOMIC DNA]</scope>
    <source>
        <strain evidence="3 4">SZMC22713</strain>
    </source>
</reference>
<dbReference type="EMBL" id="ML170196">
    <property type="protein sequence ID" value="TDL19504.1"/>
    <property type="molecule type" value="Genomic_DNA"/>
</dbReference>
<feature type="compositionally biased region" description="Basic and acidic residues" evidence="1">
    <location>
        <begin position="59"/>
        <end position="69"/>
    </location>
</feature>
<evidence type="ECO:0000313" key="4">
    <source>
        <dbReference type="Proteomes" id="UP000294933"/>
    </source>
</evidence>
<sequence length="101" mass="10486">MSSGDSCLAVCLAACCTACTASLESWCQFKSFGCECCGSGGCCGSCFNKSFGEDAFEEAERKDKEREEAAAAAAKKVGTAKDATVESQPPPSKEMTSEQPT</sequence>
<feature type="region of interest" description="Disordered" evidence="1">
    <location>
        <begin position="59"/>
        <end position="101"/>
    </location>
</feature>